<evidence type="ECO:0000313" key="15">
    <source>
        <dbReference type="Proteomes" id="UP000284202"/>
    </source>
</evidence>
<sequence>MRRNHSIRRRLTLAAALMISVALILAGLALATMFSHQLRRMAENELADRAITLMSGLDPNAPLREPAGTIGGDPRYLQPYSGFYWRIRVADRTYRSESLWDATLPLAAAPPRGESRVTTGPGPDGQELIILDQTLLLGPDEVETRVSVAVNRATQVEAQGLFARSLVPFLIVLGLVLVGASVLQVAVGLRPFRQIGSRIDDLNAGRLPRLGQDMPDEVRPLAEAVNRLLDDREARIEKARNRSSDLAHTLKTPLQALFGETGRLRDAGQGKAADAIEEIVEMIQSRIDHELGRERISGKGISNPVVVVRKVAAVLRRTARGSEITIGQEVAPQDIRVDPHDLTEIIGSLAENAMRHARSRVHIWTEADTATLSVCIRDDGAGIPEGQLNTVTRRGVRLLQDPEGTGLGLALAQEIVDANGGTLALENRDDGFCVKVTFAKADDIPLKSAVHRHRP</sequence>
<dbReference type="PRINTS" id="PR00344">
    <property type="entry name" value="BCTRLSENSOR"/>
</dbReference>
<evidence type="ECO:0000259" key="13">
    <source>
        <dbReference type="PROSITE" id="PS50885"/>
    </source>
</evidence>
<dbReference type="PANTHER" id="PTHR45436:SF5">
    <property type="entry name" value="SENSOR HISTIDINE KINASE TRCS"/>
    <property type="match status" value="1"/>
</dbReference>
<dbReference type="InterPro" id="IPR003660">
    <property type="entry name" value="HAMP_dom"/>
</dbReference>
<keyword evidence="6 11" id="KW-0812">Transmembrane</keyword>
<evidence type="ECO:0000256" key="11">
    <source>
        <dbReference type="SAM" id="Phobius"/>
    </source>
</evidence>
<keyword evidence="4" id="KW-0597">Phosphoprotein</keyword>
<evidence type="ECO:0000256" key="6">
    <source>
        <dbReference type="ARBA" id="ARBA00022692"/>
    </source>
</evidence>
<comment type="caution">
    <text evidence="14">The sequence shown here is derived from an EMBL/GenBank/DDBJ whole genome shotgun (WGS) entry which is preliminary data.</text>
</comment>
<comment type="catalytic activity">
    <reaction evidence="1">
        <text>ATP + protein L-histidine = ADP + protein N-phospho-L-histidine.</text>
        <dbReference type="EC" id="2.7.13.3"/>
    </reaction>
</comment>
<keyword evidence="7 14" id="KW-0418">Kinase</keyword>
<evidence type="ECO:0000256" key="8">
    <source>
        <dbReference type="ARBA" id="ARBA00022989"/>
    </source>
</evidence>
<feature type="transmembrane region" description="Helical" evidence="11">
    <location>
        <begin position="166"/>
        <end position="189"/>
    </location>
</feature>
<dbReference type="AlphaFoldDB" id="A0A418T8B4"/>
<proteinExistence type="predicted"/>
<dbReference type="PROSITE" id="PS50885">
    <property type="entry name" value="HAMP"/>
    <property type="match status" value="1"/>
</dbReference>
<keyword evidence="10 11" id="KW-0472">Membrane</keyword>
<dbReference type="Gene3D" id="1.10.287.130">
    <property type="match status" value="1"/>
</dbReference>
<feature type="domain" description="HAMP" evidence="13">
    <location>
        <begin position="186"/>
        <end position="237"/>
    </location>
</feature>
<dbReference type="SUPFAM" id="SSF47384">
    <property type="entry name" value="Homodimeric domain of signal transducing histidine kinase"/>
    <property type="match status" value="1"/>
</dbReference>
<dbReference type="Pfam" id="PF02518">
    <property type="entry name" value="HATPase_c"/>
    <property type="match status" value="1"/>
</dbReference>
<dbReference type="EMBL" id="QZCG01000001">
    <property type="protein sequence ID" value="RJE89459.1"/>
    <property type="molecule type" value="Genomic_DNA"/>
</dbReference>
<name>A0A418T8B4_9RHOB</name>
<dbReference type="InterPro" id="IPR005467">
    <property type="entry name" value="His_kinase_dom"/>
</dbReference>
<protein>
    <recommendedName>
        <fullName evidence="3">histidine kinase</fullName>
        <ecNumber evidence="3">2.7.13.3</ecNumber>
    </recommendedName>
</protein>
<dbReference type="InterPro" id="IPR004358">
    <property type="entry name" value="Sig_transdc_His_kin-like_C"/>
</dbReference>
<dbReference type="GO" id="GO:0000155">
    <property type="term" value="F:phosphorelay sensor kinase activity"/>
    <property type="evidence" value="ECO:0007669"/>
    <property type="project" value="InterPro"/>
</dbReference>
<evidence type="ECO:0000256" key="3">
    <source>
        <dbReference type="ARBA" id="ARBA00012438"/>
    </source>
</evidence>
<dbReference type="InterPro" id="IPR003594">
    <property type="entry name" value="HATPase_dom"/>
</dbReference>
<dbReference type="InterPro" id="IPR050428">
    <property type="entry name" value="TCS_sensor_his_kinase"/>
</dbReference>
<dbReference type="PANTHER" id="PTHR45436">
    <property type="entry name" value="SENSOR HISTIDINE KINASE YKOH"/>
    <property type="match status" value="1"/>
</dbReference>
<dbReference type="Proteomes" id="UP000284202">
    <property type="component" value="Unassembled WGS sequence"/>
</dbReference>
<evidence type="ECO:0000313" key="14">
    <source>
        <dbReference type="EMBL" id="RJE89459.1"/>
    </source>
</evidence>
<dbReference type="Gene3D" id="3.30.565.10">
    <property type="entry name" value="Histidine kinase-like ATPase, C-terminal domain"/>
    <property type="match status" value="1"/>
</dbReference>
<comment type="subcellular location">
    <subcellularLocation>
        <location evidence="2">Membrane</location>
    </subcellularLocation>
</comment>
<dbReference type="OrthoDB" id="9815202at2"/>
<keyword evidence="9" id="KW-0902">Two-component regulatory system</keyword>
<dbReference type="SMART" id="SM00387">
    <property type="entry name" value="HATPase_c"/>
    <property type="match status" value="1"/>
</dbReference>
<evidence type="ECO:0000256" key="4">
    <source>
        <dbReference type="ARBA" id="ARBA00022553"/>
    </source>
</evidence>
<dbReference type="GO" id="GO:0005886">
    <property type="term" value="C:plasma membrane"/>
    <property type="evidence" value="ECO:0007669"/>
    <property type="project" value="TreeGrafter"/>
</dbReference>
<evidence type="ECO:0000256" key="10">
    <source>
        <dbReference type="ARBA" id="ARBA00023136"/>
    </source>
</evidence>
<evidence type="ECO:0000256" key="5">
    <source>
        <dbReference type="ARBA" id="ARBA00022679"/>
    </source>
</evidence>
<reference evidence="15" key="1">
    <citation type="submission" date="2018-09" db="EMBL/GenBank/DDBJ databases">
        <title>Acidovorax cavernicola nov. sp. isolated from Gruta de las Maravillas (Aracena, Spain).</title>
        <authorList>
            <person name="Jurado V."/>
            <person name="Gutierrez-Patricio S."/>
            <person name="Gonzalez-Pimentel J.L."/>
            <person name="Miller A.Z."/>
            <person name="Laiz L."/>
            <person name="Saiz-Jimenez C."/>
        </authorList>
    </citation>
    <scope>NUCLEOTIDE SEQUENCE [LARGE SCALE GENOMIC DNA]</scope>
    <source>
        <strain evidence="15">1011MAR3C25</strain>
    </source>
</reference>
<keyword evidence="15" id="KW-1185">Reference proteome</keyword>
<dbReference type="PROSITE" id="PS50109">
    <property type="entry name" value="HIS_KIN"/>
    <property type="match status" value="1"/>
</dbReference>
<dbReference type="InterPro" id="IPR036890">
    <property type="entry name" value="HATPase_C_sf"/>
</dbReference>
<feature type="domain" description="Histidine kinase" evidence="12">
    <location>
        <begin position="245"/>
        <end position="442"/>
    </location>
</feature>
<organism evidence="14 15">
    <name type="scientific">Paracoccus onubensis</name>
    <dbReference type="NCBI Taxonomy" id="1675788"/>
    <lineage>
        <taxon>Bacteria</taxon>
        <taxon>Pseudomonadati</taxon>
        <taxon>Pseudomonadota</taxon>
        <taxon>Alphaproteobacteria</taxon>
        <taxon>Rhodobacterales</taxon>
        <taxon>Paracoccaceae</taxon>
        <taxon>Paracoccus</taxon>
    </lineage>
</organism>
<dbReference type="RefSeq" id="WP_119745421.1">
    <property type="nucleotide sequence ID" value="NZ_QZCG01000001.1"/>
</dbReference>
<gene>
    <name evidence="14" type="ORF">D3P04_02180</name>
</gene>
<evidence type="ECO:0000256" key="7">
    <source>
        <dbReference type="ARBA" id="ARBA00022777"/>
    </source>
</evidence>
<dbReference type="SUPFAM" id="SSF55874">
    <property type="entry name" value="ATPase domain of HSP90 chaperone/DNA topoisomerase II/histidine kinase"/>
    <property type="match status" value="1"/>
</dbReference>
<evidence type="ECO:0000256" key="2">
    <source>
        <dbReference type="ARBA" id="ARBA00004370"/>
    </source>
</evidence>
<evidence type="ECO:0000256" key="9">
    <source>
        <dbReference type="ARBA" id="ARBA00023012"/>
    </source>
</evidence>
<dbReference type="EC" id="2.7.13.3" evidence="3"/>
<evidence type="ECO:0000256" key="1">
    <source>
        <dbReference type="ARBA" id="ARBA00000085"/>
    </source>
</evidence>
<dbReference type="InterPro" id="IPR036097">
    <property type="entry name" value="HisK_dim/P_sf"/>
</dbReference>
<evidence type="ECO:0000259" key="12">
    <source>
        <dbReference type="PROSITE" id="PS50109"/>
    </source>
</evidence>
<accession>A0A418T8B4</accession>
<keyword evidence="5" id="KW-0808">Transferase</keyword>
<keyword evidence="8 11" id="KW-1133">Transmembrane helix</keyword>